<feature type="domain" description="Serine hydrolase" evidence="1">
    <location>
        <begin position="9"/>
        <end position="202"/>
    </location>
</feature>
<dbReference type="Pfam" id="PF03959">
    <property type="entry name" value="FSH1"/>
    <property type="match status" value="1"/>
</dbReference>
<evidence type="ECO:0000313" key="2">
    <source>
        <dbReference type="EMBL" id="CAK9313034.1"/>
    </source>
</evidence>
<dbReference type="SUPFAM" id="SSF53474">
    <property type="entry name" value="alpha/beta-Hydrolases"/>
    <property type="match status" value="1"/>
</dbReference>
<reference evidence="2 3" key="1">
    <citation type="submission" date="2024-03" db="EMBL/GenBank/DDBJ databases">
        <authorList>
            <person name="Gkanogiannis A."/>
            <person name="Becerra Lopez-Lavalle L."/>
        </authorList>
    </citation>
    <scope>NUCLEOTIDE SEQUENCE [LARGE SCALE GENOMIC DNA]</scope>
</reference>
<sequence>MKRESKIQSKPKILCLHGYRTSGAILKKQIEKWPNSVLHQFDFHFIDAPFPSQGKSEVEGIYNPPYFEWFQHNKDMTGYENFESCLEFIENYMVKHGPFDGLLGFSQGGMLAAAFPGLQAKGVALTKVPKIKFVIIISGSKLGLPSLVAQKAYAPSISCPSLHFLSEKDFLMPSGLKLLESFVEPLVISHPKGHAVPRLDEKSLKIVEGFIQRISKL</sequence>
<evidence type="ECO:0000313" key="3">
    <source>
        <dbReference type="Proteomes" id="UP001642487"/>
    </source>
</evidence>
<evidence type="ECO:0000259" key="1">
    <source>
        <dbReference type="Pfam" id="PF03959"/>
    </source>
</evidence>
<dbReference type="InterPro" id="IPR029058">
    <property type="entry name" value="AB_hydrolase_fold"/>
</dbReference>
<dbReference type="PANTHER" id="PTHR22778:SF52">
    <property type="entry name" value="SERINE HYDROLASE FSH DOMAIN-CONTAINING PROTEIN"/>
    <property type="match status" value="1"/>
</dbReference>
<dbReference type="InterPro" id="IPR005645">
    <property type="entry name" value="FSH-like_dom"/>
</dbReference>
<dbReference type="Proteomes" id="UP001642487">
    <property type="component" value="Chromosome 11"/>
</dbReference>
<dbReference type="Gene3D" id="3.40.50.1820">
    <property type="entry name" value="alpha/beta hydrolase"/>
    <property type="match status" value="1"/>
</dbReference>
<proteinExistence type="predicted"/>
<protein>
    <recommendedName>
        <fullName evidence="1">Serine hydrolase domain-containing protein</fullName>
    </recommendedName>
</protein>
<organism evidence="2 3">
    <name type="scientific">Citrullus colocynthis</name>
    <name type="common">colocynth</name>
    <dbReference type="NCBI Taxonomy" id="252529"/>
    <lineage>
        <taxon>Eukaryota</taxon>
        <taxon>Viridiplantae</taxon>
        <taxon>Streptophyta</taxon>
        <taxon>Embryophyta</taxon>
        <taxon>Tracheophyta</taxon>
        <taxon>Spermatophyta</taxon>
        <taxon>Magnoliopsida</taxon>
        <taxon>eudicotyledons</taxon>
        <taxon>Gunneridae</taxon>
        <taxon>Pentapetalae</taxon>
        <taxon>rosids</taxon>
        <taxon>fabids</taxon>
        <taxon>Cucurbitales</taxon>
        <taxon>Cucurbitaceae</taxon>
        <taxon>Benincaseae</taxon>
        <taxon>Citrullus</taxon>
    </lineage>
</organism>
<dbReference type="EMBL" id="OZ021745">
    <property type="protein sequence ID" value="CAK9313034.1"/>
    <property type="molecule type" value="Genomic_DNA"/>
</dbReference>
<accession>A0ABP0XY14</accession>
<dbReference type="PANTHER" id="PTHR22778">
    <property type="entry name" value="OVARIAN CANCER GENE-2 PROTEIN-RELATED"/>
    <property type="match status" value="1"/>
</dbReference>
<name>A0ABP0XY14_9ROSI</name>
<gene>
    <name evidence="2" type="ORF">CITCOLO1_LOCUS4744</name>
</gene>
<keyword evidence="3" id="KW-1185">Reference proteome</keyword>